<keyword evidence="2" id="KW-1185">Reference proteome</keyword>
<reference evidence="1" key="1">
    <citation type="submission" date="2023-05" db="EMBL/GenBank/DDBJ databases">
        <title>Genome and transcriptome analyses reveal genes involved in the formation of fine ridges on petal epidermal cells in Hibiscus trionum.</title>
        <authorList>
            <person name="Koshimizu S."/>
            <person name="Masuda S."/>
            <person name="Ishii T."/>
            <person name="Shirasu K."/>
            <person name="Hoshino A."/>
            <person name="Arita M."/>
        </authorList>
    </citation>
    <scope>NUCLEOTIDE SEQUENCE</scope>
    <source>
        <strain evidence="1">Hamamatsu line</strain>
    </source>
</reference>
<name>A0A9W7HE83_HIBTR</name>
<gene>
    <name evidence="1" type="ORF">HRI_001254200</name>
</gene>
<accession>A0A9W7HE83</accession>
<comment type="caution">
    <text evidence="1">The sequence shown here is derived from an EMBL/GenBank/DDBJ whole genome shotgun (WGS) entry which is preliminary data.</text>
</comment>
<dbReference type="Gene3D" id="3.40.50.150">
    <property type="entry name" value="Vaccinia Virus protein VP39"/>
    <property type="match status" value="1"/>
</dbReference>
<proteinExistence type="predicted"/>
<evidence type="ECO:0000313" key="2">
    <source>
        <dbReference type="Proteomes" id="UP001165190"/>
    </source>
</evidence>
<dbReference type="Pfam" id="PF07279">
    <property type="entry name" value="DUF1442"/>
    <property type="match status" value="1"/>
</dbReference>
<dbReference type="OrthoDB" id="685237at2759"/>
<dbReference type="PANTHER" id="PTHR33593">
    <property type="entry name" value="DUF1442 FAMILY PROTEIN"/>
    <property type="match status" value="1"/>
</dbReference>
<dbReference type="InterPro" id="IPR009902">
    <property type="entry name" value="DUF1442"/>
</dbReference>
<dbReference type="EMBL" id="BSYR01000012">
    <property type="protein sequence ID" value="GMI75849.1"/>
    <property type="molecule type" value="Genomic_DNA"/>
</dbReference>
<dbReference type="AlphaFoldDB" id="A0A9W7HE83"/>
<dbReference type="InterPro" id="IPR029063">
    <property type="entry name" value="SAM-dependent_MTases_sf"/>
</dbReference>
<evidence type="ECO:0000313" key="1">
    <source>
        <dbReference type="EMBL" id="GMI75849.1"/>
    </source>
</evidence>
<organism evidence="1 2">
    <name type="scientific">Hibiscus trionum</name>
    <name type="common">Flower of an hour</name>
    <dbReference type="NCBI Taxonomy" id="183268"/>
    <lineage>
        <taxon>Eukaryota</taxon>
        <taxon>Viridiplantae</taxon>
        <taxon>Streptophyta</taxon>
        <taxon>Embryophyta</taxon>
        <taxon>Tracheophyta</taxon>
        <taxon>Spermatophyta</taxon>
        <taxon>Magnoliopsida</taxon>
        <taxon>eudicotyledons</taxon>
        <taxon>Gunneridae</taxon>
        <taxon>Pentapetalae</taxon>
        <taxon>rosids</taxon>
        <taxon>malvids</taxon>
        <taxon>Malvales</taxon>
        <taxon>Malvaceae</taxon>
        <taxon>Malvoideae</taxon>
        <taxon>Hibiscus</taxon>
    </lineage>
</organism>
<protein>
    <submittedName>
        <fullName evidence="1">Uncharacterized protein</fullName>
    </submittedName>
</protein>
<dbReference type="PANTHER" id="PTHR33593:SF28">
    <property type="entry name" value="ANKYRIN REPEAT_KH DOMAIN PROTEIN (DUF1442)"/>
    <property type="match status" value="1"/>
</dbReference>
<sequence>MIQNMVWYQETTSKAFVDTVKALCQKSFKEPGVPEFLSAMAAGWNSKLIVEPWSYGGPIATSVGLAVAAHHTCGRHVCVVPDERSRSGYVKAMEEAWTMSSQTAVIVGETKQVMEGLHQWRMQSVDFLVVDLGRQDFARVLRYAKLSDGGAVLACKNARYRGISGFKWHGLLDKGTRVVRSVFLPVGQGLHIAHVGANSYKKSPSRWTKHFDQRSGEEHIFRG</sequence>
<dbReference type="Proteomes" id="UP001165190">
    <property type="component" value="Unassembled WGS sequence"/>
</dbReference>